<evidence type="ECO:0000313" key="3">
    <source>
        <dbReference type="Proteomes" id="UP000176897"/>
    </source>
</evidence>
<keyword evidence="1" id="KW-0812">Transmembrane</keyword>
<feature type="transmembrane region" description="Helical" evidence="1">
    <location>
        <begin position="59"/>
        <end position="84"/>
    </location>
</feature>
<keyword evidence="1" id="KW-1133">Transmembrane helix</keyword>
<feature type="transmembrane region" description="Helical" evidence="1">
    <location>
        <begin position="29"/>
        <end position="47"/>
    </location>
</feature>
<evidence type="ECO:0000256" key="1">
    <source>
        <dbReference type="SAM" id="Phobius"/>
    </source>
</evidence>
<accession>A0A1F7UWK0</accession>
<sequence>MMTTKYKRCEECLQDKTVGPMLWRESMYILLYVLFVVLLGSTFYWLVVDFQAHHYWSVAFLTVVVFLVLILIFLIMTTGLWLFVGRNIIGRILYLFLGQDGTEHIHTALPYPQPAVYIQVRHGGWFRKPGKVVGMAPACFWTVSHAWNGLEVVWIRDKWGHGLALPVLRLLPIVARFSSVADFESMVLGLDHLGVGVYETIDWLKESRDRTKSKIGQEARERLEQISAFAPPSLRERWLQGLRVRRAAAQTHPQDA</sequence>
<reference evidence="2 3" key="1">
    <citation type="journal article" date="2016" name="Nat. Commun.">
        <title>Thousands of microbial genomes shed light on interconnected biogeochemical processes in an aquifer system.</title>
        <authorList>
            <person name="Anantharaman K."/>
            <person name="Brown C.T."/>
            <person name="Hug L.A."/>
            <person name="Sharon I."/>
            <person name="Castelle C.J."/>
            <person name="Probst A.J."/>
            <person name="Thomas B.C."/>
            <person name="Singh A."/>
            <person name="Wilkins M.J."/>
            <person name="Karaoz U."/>
            <person name="Brodie E.L."/>
            <person name="Williams K.H."/>
            <person name="Hubbard S.S."/>
            <person name="Banfield J.F."/>
        </authorList>
    </citation>
    <scope>NUCLEOTIDE SEQUENCE [LARGE SCALE GENOMIC DNA]</scope>
</reference>
<proteinExistence type="predicted"/>
<dbReference type="EMBL" id="MGEJ01000001">
    <property type="protein sequence ID" value="OGL82017.1"/>
    <property type="molecule type" value="Genomic_DNA"/>
</dbReference>
<dbReference type="AlphaFoldDB" id="A0A1F7UWK0"/>
<organism evidence="2 3">
    <name type="scientific">Candidatus Uhrbacteria bacterium RIFCSPLOWO2_01_FULL_47_24</name>
    <dbReference type="NCBI Taxonomy" id="1802401"/>
    <lineage>
        <taxon>Bacteria</taxon>
        <taxon>Candidatus Uhriibacteriota</taxon>
    </lineage>
</organism>
<gene>
    <name evidence="2" type="ORF">A3B21_04850</name>
</gene>
<protein>
    <submittedName>
        <fullName evidence="2">Uncharacterized protein</fullName>
    </submittedName>
</protein>
<name>A0A1F7UWK0_9BACT</name>
<dbReference type="Proteomes" id="UP000176897">
    <property type="component" value="Unassembled WGS sequence"/>
</dbReference>
<keyword evidence="1" id="KW-0472">Membrane</keyword>
<evidence type="ECO:0000313" key="2">
    <source>
        <dbReference type="EMBL" id="OGL82017.1"/>
    </source>
</evidence>
<comment type="caution">
    <text evidence="2">The sequence shown here is derived from an EMBL/GenBank/DDBJ whole genome shotgun (WGS) entry which is preliminary data.</text>
</comment>